<evidence type="ECO:0000313" key="2">
    <source>
        <dbReference type="EMBL" id="RRT33370.1"/>
    </source>
</evidence>
<dbReference type="AlphaFoldDB" id="A0A426X1N5"/>
<organism evidence="2 3">
    <name type="scientific">Ensete ventricosum</name>
    <name type="common">Abyssinian banana</name>
    <name type="synonym">Musa ensete</name>
    <dbReference type="NCBI Taxonomy" id="4639"/>
    <lineage>
        <taxon>Eukaryota</taxon>
        <taxon>Viridiplantae</taxon>
        <taxon>Streptophyta</taxon>
        <taxon>Embryophyta</taxon>
        <taxon>Tracheophyta</taxon>
        <taxon>Spermatophyta</taxon>
        <taxon>Magnoliopsida</taxon>
        <taxon>Liliopsida</taxon>
        <taxon>Zingiberales</taxon>
        <taxon>Musaceae</taxon>
        <taxon>Ensete</taxon>
    </lineage>
</organism>
<proteinExistence type="predicted"/>
<feature type="compositionally biased region" description="Basic and acidic residues" evidence="1">
    <location>
        <begin position="12"/>
        <end position="29"/>
    </location>
</feature>
<gene>
    <name evidence="2" type="ORF">B296_00055821</name>
</gene>
<feature type="region of interest" description="Disordered" evidence="1">
    <location>
        <begin position="1"/>
        <end position="51"/>
    </location>
</feature>
<protein>
    <submittedName>
        <fullName evidence="2">Uncharacterized protein</fullName>
    </submittedName>
</protein>
<accession>A0A426X1N5</accession>
<evidence type="ECO:0000256" key="1">
    <source>
        <dbReference type="SAM" id="MobiDB-lite"/>
    </source>
</evidence>
<reference evidence="2 3" key="1">
    <citation type="journal article" date="2014" name="Agronomy (Basel)">
        <title>A Draft Genome Sequence for Ensete ventricosum, the Drought-Tolerant Tree Against Hunger.</title>
        <authorList>
            <person name="Harrison J."/>
            <person name="Moore K.A."/>
            <person name="Paszkiewicz K."/>
            <person name="Jones T."/>
            <person name="Grant M."/>
            <person name="Ambacheew D."/>
            <person name="Muzemil S."/>
            <person name="Studholme D.J."/>
        </authorList>
    </citation>
    <scope>NUCLEOTIDE SEQUENCE [LARGE SCALE GENOMIC DNA]</scope>
</reference>
<name>A0A426X1N5_ENSVE</name>
<dbReference type="Proteomes" id="UP000287651">
    <property type="component" value="Unassembled WGS sequence"/>
</dbReference>
<dbReference type="EMBL" id="AMZH03029212">
    <property type="protein sequence ID" value="RRT33370.1"/>
    <property type="molecule type" value="Genomic_DNA"/>
</dbReference>
<comment type="caution">
    <text evidence="2">The sequence shown here is derived from an EMBL/GenBank/DDBJ whole genome shotgun (WGS) entry which is preliminary data.</text>
</comment>
<evidence type="ECO:0000313" key="3">
    <source>
        <dbReference type="Proteomes" id="UP000287651"/>
    </source>
</evidence>
<sequence length="82" mass="9732">MDQHQHHRRVTERRPGQKRERVRVVEQRVAEGPVHARRRRQRERQHVQSGQQVDGLELLRLPHGVHDLPVTFTLTEQVIGKV</sequence>
<feature type="compositionally biased region" description="Basic residues" evidence="1">
    <location>
        <begin position="1"/>
        <end position="11"/>
    </location>
</feature>